<keyword evidence="1" id="KW-0496">Mitochondrion</keyword>
<comment type="caution">
    <text evidence="1">The sequence shown here is derived from an EMBL/GenBank/DDBJ whole genome shotgun (WGS) entry which is preliminary data.</text>
</comment>
<name>A0A117NFJ5_PICGL</name>
<organism evidence="1">
    <name type="scientific">Picea glauca</name>
    <name type="common">White spruce</name>
    <name type="synonym">Pinus glauca</name>
    <dbReference type="NCBI Taxonomy" id="3330"/>
    <lineage>
        <taxon>Eukaryota</taxon>
        <taxon>Viridiplantae</taxon>
        <taxon>Streptophyta</taxon>
        <taxon>Embryophyta</taxon>
        <taxon>Tracheophyta</taxon>
        <taxon>Spermatophyta</taxon>
        <taxon>Pinopsida</taxon>
        <taxon>Pinidae</taxon>
        <taxon>Conifers I</taxon>
        <taxon>Pinales</taxon>
        <taxon>Pinaceae</taxon>
        <taxon>Picea</taxon>
    </lineage>
</organism>
<dbReference type="AlphaFoldDB" id="A0A117NFJ5"/>
<sequence length="79" mass="8947">MLLASLHPPLPPLMLGIDPDQMVLNCHLSPLLLPLVGSLFMLVDPYKLHRGLEPDLLPEALLLYLDMKQLARKLVQLYH</sequence>
<gene>
    <name evidence="1" type="ORF">ABT39_MTgene3436</name>
</gene>
<proteinExistence type="predicted"/>
<evidence type="ECO:0000313" key="1">
    <source>
        <dbReference type="EMBL" id="KUM45363.1"/>
    </source>
</evidence>
<geneLocation type="mitochondrion" evidence="1"/>
<protein>
    <submittedName>
        <fullName evidence="1">Uncharacterized protein</fullName>
    </submittedName>
</protein>
<reference evidence="1" key="1">
    <citation type="journal article" date="2015" name="Genome Biol. Evol.">
        <title>Organellar Genomes of White Spruce (Picea glauca): Assembly and Annotation.</title>
        <authorList>
            <person name="Jackman S.D."/>
            <person name="Warren R.L."/>
            <person name="Gibb E.A."/>
            <person name="Vandervalk B.P."/>
            <person name="Mohamadi H."/>
            <person name="Chu J."/>
            <person name="Raymond A."/>
            <person name="Pleasance S."/>
            <person name="Coope R."/>
            <person name="Wildung M.R."/>
            <person name="Ritland C.E."/>
            <person name="Bousquet J."/>
            <person name="Jones S.J."/>
            <person name="Bohlmann J."/>
            <person name="Birol I."/>
        </authorList>
    </citation>
    <scope>NUCLEOTIDE SEQUENCE [LARGE SCALE GENOMIC DNA]</scope>
    <source>
        <tissue evidence="1">Flushing bud</tissue>
    </source>
</reference>
<accession>A0A117NFJ5</accession>
<dbReference type="EMBL" id="LKAM01000020">
    <property type="protein sequence ID" value="KUM45363.1"/>
    <property type="molecule type" value="Genomic_DNA"/>
</dbReference>